<gene>
    <name evidence="3" type="ORF">KC729_04745</name>
</gene>
<accession>A0A956LWR7</accession>
<feature type="domain" description="DUF4097" evidence="2">
    <location>
        <begin position="150"/>
        <end position="361"/>
    </location>
</feature>
<feature type="chain" id="PRO_5037361789" evidence="1">
    <location>
        <begin position="27"/>
        <end position="363"/>
    </location>
</feature>
<proteinExistence type="predicted"/>
<name>A0A956LWR7_UNCEI</name>
<protein>
    <submittedName>
        <fullName evidence="3">DUF4097 family beta strand repeat protein</fullName>
    </submittedName>
</protein>
<sequence>MKTNTYVKSWVVASCLLAAAAAPSFAEEFTQSFEISGERLLLVDLIGEVDVEGYDGDAFVVEVHVQGDDASRDVIQFDQRDGRNAELWVRFPVDDEHQYVYPRMGRGSRTSFNPGRSHDGSFLNELLGLARGDRITVSGSGRGLEVWADLTVKVPRDRKAQIEIGVGEIHAHDVASALSLDTNSGSVDVSGVQGDLSIDTGSGHVSAEKITGKISIDTGSGHVQVRELEGSSIRIDTGSGSVRGTGLSCEDLYVDTGSGAVDLASVGADDASIDTGSGSVSLELIRMGTGHFSIDSGSGGIELLVPEDASAVVHAETGAGGIRVDVDGADIRRHDHDEVAVRIGNGDADVMLETGSGSIRIGQ</sequence>
<comment type="caution">
    <text evidence="3">The sequence shown here is derived from an EMBL/GenBank/DDBJ whole genome shotgun (WGS) entry which is preliminary data.</text>
</comment>
<organism evidence="3 4">
    <name type="scientific">Eiseniibacteriota bacterium</name>
    <dbReference type="NCBI Taxonomy" id="2212470"/>
    <lineage>
        <taxon>Bacteria</taxon>
        <taxon>Candidatus Eiseniibacteriota</taxon>
    </lineage>
</organism>
<dbReference type="Pfam" id="PF13349">
    <property type="entry name" value="DUF4097"/>
    <property type="match status" value="1"/>
</dbReference>
<evidence type="ECO:0000313" key="3">
    <source>
        <dbReference type="EMBL" id="MCA9726969.1"/>
    </source>
</evidence>
<feature type="signal peptide" evidence="1">
    <location>
        <begin position="1"/>
        <end position="26"/>
    </location>
</feature>
<reference evidence="3" key="1">
    <citation type="submission" date="2020-04" db="EMBL/GenBank/DDBJ databases">
        <authorList>
            <person name="Zhang T."/>
        </authorList>
    </citation>
    <scope>NUCLEOTIDE SEQUENCE</scope>
    <source>
        <strain evidence="3">HKST-UBA01</strain>
    </source>
</reference>
<reference evidence="3" key="2">
    <citation type="journal article" date="2021" name="Microbiome">
        <title>Successional dynamics and alternative stable states in a saline activated sludge microbial community over 9 years.</title>
        <authorList>
            <person name="Wang Y."/>
            <person name="Ye J."/>
            <person name="Ju F."/>
            <person name="Liu L."/>
            <person name="Boyd J.A."/>
            <person name="Deng Y."/>
            <person name="Parks D.H."/>
            <person name="Jiang X."/>
            <person name="Yin X."/>
            <person name="Woodcroft B.J."/>
            <person name="Tyson G.W."/>
            <person name="Hugenholtz P."/>
            <person name="Polz M.F."/>
            <person name="Zhang T."/>
        </authorList>
    </citation>
    <scope>NUCLEOTIDE SEQUENCE</scope>
    <source>
        <strain evidence="3">HKST-UBA01</strain>
    </source>
</reference>
<evidence type="ECO:0000313" key="4">
    <source>
        <dbReference type="Proteomes" id="UP000697710"/>
    </source>
</evidence>
<dbReference type="Proteomes" id="UP000697710">
    <property type="component" value="Unassembled WGS sequence"/>
</dbReference>
<evidence type="ECO:0000256" key="1">
    <source>
        <dbReference type="SAM" id="SignalP"/>
    </source>
</evidence>
<dbReference type="EMBL" id="JAGQHR010000090">
    <property type="protein sequence ID" value="MCA9726969.1"/>
    <property type="molecule type" value="Genomic_DNA"/>
</dbReference>
<dbReference type="AlphaFoldDB" id="A0A956LWR7"/>
<keyword evidence="1" id="KW-0732">Signal</keyword>
<evidence type="ECO:0000259" key="2">
    <source>
        <dbReference type="Pfam" id="PF13349"/>
    </source>
</evidence>
<dbReference type="InterPro" id="IPR025164">
    <property type="entry name" value="Toastrack_DUF4097"/>
</dbReference>